<dbReference type="Proteomes" id="UP001281447">
    <property type="component" value="Unassembled WGS sequence"/>
</dbReference>
<evidence type="ECO:0000256" key="1">
    <source>
        <dbReference type="ARBA" id="ARBA00024353"/>
    </source>
</evidence>
<sequence length="215" mass="24257">MIHLNCNKEAVALMHKYLDKDLSNEEQSQLGRHLENCADCQRHFHELKRTVTLIKSTEKLEAPSGFTQRVMEKLPTEKRRFKYMRWFKVHPVVTAAAIFFILMFGGILSSWHQDNKLVVSKQENLEIKGDTVIVPEGVTVDGDLVVKNGNLIIKGTVDGNVTLINGKLLSGDTGIEGDGLMASVGEVNGEFEKVDKVFEWVWYSIKGLFKGIFAY</sequence>
<keyword evidence="3" id="KW-0812">Transmembrane</keyword>
<dbReference type="RefSeq" id="WP_390356418.1">
    <property type="nucleotide sequence ID" value="NZ_JBHUIZ010000012.1"/>
</dbReference>
<proteinExistence type="inferred from homology"/>
<dbReference type="Pfam" id="PF13490">
    <property type="entry name" value="zf-HC2"/>
    <property type="match status" value="1"/>
</dbReference>
<name>A0ABU5C736_9BACI</name>
<evidence type="ECO:0000256" key="2">
    <source>
        <dbReference type="ARBA" id="ARBA00024438"/>
    </source>
</evidence>
<dbReference type="EMBL" id="JAWDIP010000003">
    <property type="protein sequence ID" value="MDY0395010.1"/>
    <property type="molecule type" value="Genomic_DNA"/>
</dbReference>
<gene>
    <name evidence="5" type="ORF">RWE15_11970</name>
</gene>
<feature type="domain" description="Putative zinc-finger" evidence="4">
    <location>
        <begin position="6"/>
        <end position="41"/>
    </location>
</feature>
<comment type="caution">
    <text evidence="5">The sequence shown here is derived from an EMBL/GenBank/DDBJ whole genome shotgun (WGS) entry which is preliminary data.</text>
</comment>
<keyword evidence="6" id="KW-1185">Reference proteome</keyword>
<comment type="similarity">
    <text evidence="1">Belongs to the zinc-associated anti-sigma factor (ZAS) superfamily. Anti-sigma-W factor family.</text>
</comment>
<evidence type="ECO:0000259" key="4">
    <source>
        <dbReference type="Pfam" id="PF13490"/>
    </source>
</evidence>
<evidence type="ECO:0000313" key="6">
    <source>
        <dbReference type="Proteomes" id="UP001281447"/>
    </source>
</evidence>
<keyword evidence="3" id="KW-1133">Transmembrane helix</keyword>
<evidence type="ECO:0000313" key="5">
    <source>
        <dbReference type="EMBL" id="MDY0395010.1"/>
    </source>
</evidence>
<evidence type="ECO:0000256" key="3">
    <source>
        <dbReference type="SAM" id="Phobius"/>
    </source>
</evidence>
<organism evidence="5 6">
    <name type="scientific">Tigheibacillus halophilus</name>
    <dbReference type="NCBI Taxonomy" id="361280"/>
    <lineage>
        <taxon>Bacteria</taxon>
        <taxon>Bacillati</taxon>
        <taxon>Bacillota</taxon>
        <taxon>Bacilli</taxon>
        <taxon>Bacillales</taxon>
        <taxon>Bacillaceae</taxon>
        <taxon>Tigheibacillus</taxon>
    </lineage>
</organism>
<protein>
    <recommendedName>
        <fullName evidence="2">Anti-sigma-W factor RsiW</fullName>
    </recommendedName>
</protein>
<feature type="transmembrane region" description="Helical" evidence="3">
    <location>
        <begin position="89"/>
        <end position="111"/>
    </location>
</feature>
<reference evidence="5 6" key="1">
    <citation type="submission" date="2023-10" db="EMBL/GenBank/DDBJ databases">
        <title>Virgibacillus halophilus 5B73C genome.</title>
        <authorList>
            <person name="Miliotis G."/>
            <person name="Sengupta P."/>
            <person name="Hameed A."/>
            <person name="Chuvochina M."/>
            <person name="Mcdonagh F."/>
            <person name="Simpson A.C."/>
            <person name="Singh N.K."/>
            <person name="Rekha P.D."/>
            <person name="Raman K."/>
            <person name="Hugenholtz P."/>
            <person name="Venkateswaran K."/>
        </authorList>
    </citation>
    <scope>NUCLEOTIDE SEQUENCE [LARGE SCALE GENOMIC DNA]</scope>
    <source>
        <strain evidence="5 6">5B73C</strain>
    </source>
</reference>
<dbReference type="InterPro" id="IPR027383">
    <property type="entry name" value="Znf_put"/>
</dbReference>
<keyword evidence="3" id="KW-0472">Membrane</keyword>
<dbReference type="Gene3D" id="1.10.10.1320">
    <property type="entry name" value="Anti-sigma factor, zinc-finger domain"/>
    <property type="match status" value="1"/>
</dbReference>
<accession>A0ABU5C736</accession>
<dbReference type="InterPro" id="IPR041916">
    <property type="entry name" value="Anti_sigma_zinc_sf"/>
</dbReference>